<keyword evidence="1" id="KW-0732">Signal</keyword>
<feature type="signal peptide" evidence="1">
    <location>
        <begin position="1"/>
        <end position="24"/>
    </location>
</feature>
<accession>A0ABV5APU2</accession>
<name>A0ABV5APU2_9BACL</name>
<dbReference type="EMBL" id="JBHHMI010000003">
    <property type="protein sequence ID" value="MFB5266052.1"/>
    <property type="molecule type" value="Genomic_DNA"/>
</dbReference>
<dbReference type="RefSeq" id="WP_375353620.1">
    <property type="nucleotide sequence ID" value="NZ_JBHHMI010000003.1"/>
</dbReference>
<gene>
    <name evidence="2" type="ORF">ACE41H_04520</name>
</gene>
<organism evidence="2 3">
    <name type="scientific">Paenibacillus enshidis</name>
    <dbReference type="NCBI Taxonomy" id="1458439"/>
    <lineage>
        <taxon>Bacteria</taxon>
        <taxon>Bacillati</taxon>
        <taxon>Bacillota</taxon>
        <taxon>Bacilli</taxon>
        <taxon>Bacillales</taxon>
        <taxon>Paenibacillaceae</taxon>
        <taxon>Paenibacillus</taxon>
    </lineage>
</organism>
<reference evidence="2 3" key="1">
    <citation type="submission" date="2024-09" db="EMBL/GenBank/DDBJ databases">
        <title>Paenibacillus zeirhizospherea sp. nov., isolated from surface of the maize (Zea mays) roots in a horticulture field, Hungary.</title>
        <authorList>
            <person name="Marton D."/>
            <person name="Farkas M."/>
            <person name="Bedics A."/>
            <person name="Toth E."/>
            <person name="Tancsics A."/>
            <person name="Boka K."/>
            <person name="Maroti G."/>
            <person name="Kriszt B."/>
            <person name="Cserhati M."/>
        </authorList>
    </citation>
    <scope>NUCLEOTIDE SEQUENCE [LARGE SCALE GENOMIC DNA]</scope>
    <source>
        <strain evidence="2 3">KCTC 33519</strain>
    </source>
</reference>
<dbReference type="PANTHER" id="PTHR43649">
    <property type="entry name" value="ARABINOSE-BINDING PROTEIN-RELATED"/>
    <property type="match status" value="1"/>
</dbReference>
<feature type="chain" id="PRO_5045100736" evidence="1">
    <location>
        <begin position="25"/>
        <end position="435"/>
    </location>
</feature>
<dbReference type="PANTHER" id="PTHR43649:SF12">
    <property type="entry name" value="DIACETYLCHITOBIOSE BINDING PROTEIN DASA"/>
    <property type="match status" value="1"/>
</dbReference>
<dbReference type="SUPFAM" id="SSF53850">
    <property type="entry name" value="Periplasmic binding protein-like II"/>
    <property type="match status" value="1"/>
</dbReference>
<comment type="caution">
    <text evidence="2">The sequence shown here is derived from an EMBL/GenBank/DDBJ whole genome shotgun (WGS) entry which is preliminary data.</text>
</comment>
<evidence type="ECO:0000256" key="1">
    <source>
        <dbReference type="SAM" id="SignalP"/>
    </source>
</evidence>
<dbReference type="PROSITE" id="PS51257">
    <property type="entry name" value="PROKAR_LIPOPROTEIN"/>
    <property type="match status" value="1"/>
</dbReference>
<dbReference type="Gene3D" id="3.40.190.10">
    <property type="entry name" value="Periplasmic binding protein-like II"/>
    <property type="match status" value="1"/>
</dbReference>
<dbReference type="Proteomes" id="UP001580346">
    <property type="component" value="Unassembled WGS sequence"/>
</dbReference>
<dbReference type="InterPro" id="IPR006059">
    <property type="entry name" value="SBP"/>
</dbReference>
<proteinExistence type="predicted"/>
<dbReference type="Pfam" id="PF01547">
    <property type="entry name" value="SBP_bac_1"/>
    <property type="match status" value="1"/>
</dbReference>
<sequence length="435" mass="48058">MQFYRMVVVKIAAFLIASICAGLAAGCANTPVEKTDGEKKSVSPVTIEFWTPFSGGDSSYMNELVQRYNKENKDGIKVVMKNNKSDDYYIKLSTAIVTEEGPDVAVVHASKFAQYVPAGFLTPIDVTDAGAHIPWEQYNPDIVERTAVGERHYAIPLDTHFTVLYYNKKWLAAAGLLQDGKVMMDPGEDGFMQFLTALRDHIPPDVAPLAVPDVRIDSLWLWWSLYSQMDGGGGLYSADEHKARVNMAAAAQSLHFVASLYESQLIPPDISDAGSRFISGKAAVLWSGTWSIGSFEKLDDLDFGVMPLPQIYDRPGTWGDAHTLAFPFHSDTDPAKMEAAVCFAEWLSDQGQVWAQAGHIPAERNALNSAAFKVLPYRSDYAGAEEDVRFFPSHPKQGEINDALVSELEKIWHGQQTADDMLKRLEPLIDSILGE</sequence>
<evidence type="ECO:0000313" key="3">
    <source>
        <dbReference type="Proteomes" id="UP001580346"/>
    </source>
</evidence>
<dbReference type="InterPro" id="IPR050490">
    <property type="entry name" value="Bact_solute-bd_prot1"/>
</dbReference>
<keyword evidence="3" id="KW-1185">Reference proteome</keyword>
<protein>
    <submittedName>
        <fullName evidence="2">Extracellular solute-binding protein</fullName>
    </submittedName>
</protein>
<evidence type="ECO:0000313" key="2">
    <source>
        <dbReference type="EMBL" id="MFB5266052.1"/>
    </source>
</evidence>